<dbReference type="PANTHER" id="PTHR10146">
    <property type="entry name" value="PROLINE SYNTHETASE CO-TRANSCRIBED BACTERIAL HOMOLOG PROTEIN"/>
    <property type="match status" value="1"/>
</dbReference>
<dbReference type="Pfam" id="PF01168">
    <property type="entry name" value="Ala_racemase_N"/>
    <property type="match status" value="1"/>
</dbReference>
<dbReference type="PROSITE" id="PS01211">
    <property type="entry name" value="UPF0001"/>
    <property type="match status" value="1"/>
</dbReference>
<dbReference type="InterPro" id="IPR011078">
    <property type="entry name" value="PyrdxlP_homeostasis"/>
</dbReference>
<keyword evidence="1 2" id="KW-0663">Pyridoxal phosphate</keyword>
<gene>
    <name evidence="6" type="ORF">CAY53_07275</name>
</gene>
<protein>
    <recommendedName>
        <fullName evidence="2">Pyridoxal phosphate homeostasis protein</fullName>
        <shortName evidence="2">PLP homeostasis protein</shortName>
    </recommendedName>
</protein>
<dbReference type="InterPro" id="IPR029066">
    <property type="entry name" value="PLP-binding_barrel"/>
</dbReference>
<dbReference type="FunFam" id="3.20.20.10:FF:000018">
    <property type="entry name" value="Pyridoxal phosphate homeostasis protein"/>
    <property type="match status" value="1"/>
</dbReference>
<keyword evidence="7" id="KW-1185">Reference proteome</keyword>
<feature type="modified residue" description="N6-(pyridoxal phosphate)lysine" evidence="2 3">
    <location>
        <position position="36"/>
    </location>
</feature>
<organism evidence="6 7">
    <name type="scientific">Desulfobulbus oralis</name>
    <dbReference type="NCBI Taxonomy" id="1986146"/>
    <lineage>
        <taxon>Bacteria</taxon>
        <taxon>Pseudomonadati</taxon>
        <taxon>Thermodesulfobacteriota</taxon>
        <taxon>Desulfobulbia</taxon>
        <taxon>Desulfobulbales</taxon>
        <taxon>Desulfobulbaceae</taxon>
        <taxon>Desulfobulbus</taxon>
    </lineage>
</organism>
<sequence>MTPICERIRQISEHIAAVAQRAGREPGLVRLMAVSKTVPPELVRAAMDCGQTLFGENYLQEAQEKIPRLGHGASWHFIGHLQSNKCRDIAALFDTVESVDRLKPARRLDEAAAALGRGLNILVQVNIGEEPQKAGVMPQETGMLLEAIRSACPHLHCLGLMALPPHFDDPEASRPYFRMLREMGKEYAQRELFSNNQQVELSMGMSGDYEAAIEEGATIVRVGTAIFGARPPKGAER</sequence>
<dbReference type="EMBL" id="CP021255">
    <property type="protein sequence ID" value="AVD71295.1"/>
    <property type="molecule type" value="Genomic_DNA"/>
</dbReference>
<evidence type="ECO:0000256" key="4">
    <source>
        <dbReference type="RuleBase" id="RU004514"/>
    </source>
</evidence>
<dbReference type="GO" id="GO:0030170">
    <property type="term" value="F:pyridoxal phosphate binding"/>
    <property type="evidence" value="ECO:0007669"/>
    <property type="project" value="UniProtKB-UniRule"/>
</dbReference>
<dbReference type="CDD" id="cd00635">
    <property type="entry name" value="PLPDE_III_YBL036c_like"/>
    <property type="match status" value="1"/>
</dbReference>
<dbReference type="OrthoDB" id="9804072at2"/>
<proteinExistence type="inferred from homology"/>
<dbReference type="HAMAP" id="MF_02087">
    <property type="entry name" value="PLP_homeostasis"/>
    <property type="match status" value="1"/>
</dbReference>
<dbReference type="NCBIfam" id="TIGR00044">
    <property type="entry name" value="YggS family pyridoxal phosphate-dependent enzyme"/>
    <property type="match status" value="1"/>
</dbReference>
<dbReference type="PANTHER" id="PTHR10146:SF14">
    <property type="entry name" value="PYRIDOXAL PHOSPHATE HOMEOSTASIS PROTEIN"/>
    <property type="match status" value="1"/>
</dbReference>
<evidence type="ECO:0000313" key="7">
    <source>
        <dbReference type="Proteomes" id="UP000239867"/>
    </source>
</evidence>
<comment type="similarity">
    <text evidence="2 4">Belongs to the pyridoxal phosphate-binding protein YggS/PROSC family.</text>
</comment>
<dbReference type="Proteomes" id="UP000239867">
    <property type="component" value="Chromosome"/>
</dbReference>
<dbReference type="RefSeq" id="WP_104936563.1">
    <property type="nucleotide sequence ID" value="NZ_CP021255.1"/>
</dbReference>
<dbReference type="AlphaFoldDB" id="A0A2L1GNM6"/>
<dbReference type="PIRSF" id="PIRSF004848">
    <property type="entry name" value="YBL036c_PLPDEIII"/>
    <property type="match status" value="1"/>
</dbReference>
<dbReference type="InterPro" id="IPR001608">
    <property type="entry name" value="Ala_racemase_N"/>
</dbReference>
<evidence type="ECO:0000256" key="3">
    <source>
        <dbReference type="PIRSR" id="PIRSR004848-1"/>
    </source>
</evidence>
<evidence type="ECO:0000313" key="6">
    <source>
        <dbReference type="EMBL" id="AVD71295.1"/>
    </source>
</evidence>
<comment type="cofactor">
    <cofactor evidence="3">
        <name>pyridoxal 5'-phosphate</name>
        <dbReference type="ChEBI" id="CHEBI:597326"/>
    </cofactor>
</comment>
<dbReference type="SUPFAM" id="SSF51419">
    <property type="entry name" value="PLP-binding barrel"/>
    <property type="match status" value="1"/>
</dbReference>
<dbReference type="KEGG" id="deo:CAY53_07275"/>
<feature type="domain" description="Alanine racemase N-terminal" evidence="5">
    <location>
        <begin position="10"/>
        <end position="231"/>
    </location>
</feature>
<name>A0A2L1GNM6_9BACT</name>
<comment type="function">
    <text evidence="2">Pyridoxal 5'-phosphate (PLP)-binding protein, which is involved in PLP homeostasis.</text>
</comment>
<evidence type="ECO:0000256" key="2">
    <source>
        <dbReference type="HAMAP-Rule" id="MF_02087"/>
    </source>
</evidence>
<evidence type="ECO:0000259" key="5">
    <source>
        <dbReference type="Pfam" id="PF01168"/>
    </source>
</evidence>
<reference evidence="6 7" key="1">
    <citation type="journal article" date="2018" name="MBio">
        <title>Insights into the evolution of host association through the isolation and characterization of a novel human periodontal pathobiont, Desulfobulbus oralis.</title>
        <authorList>
            <person name="Cross K.L."/>
            <person name="Chirania P."/>
            <person name="Xiong W."/>
            <person name="Beall C.J."/>
            <person name="Elkins J.G."/>
            <person name="Giannone R.J."/>
            <person name="Griffen A.L."/>
            <person name="Guss A.M."/>
            <person name="Hettich R.L."/>
            <person name="Joshi S.S."/>
            <person name="Mokrzan E.M."/>
            <person name="Martin R.K."/>
            <person name="Zhulin I.B."/>
            <person name="Leys E.J."/>
            <person name="Podar M."/>
        </authorList>
    </citation>
    <scope>NUCLEOTIDE SEQUENCE [LARGE SCALE GENOMIC DNA]</scope>
    <source>
        <strain evidence="6 7">ORNL</strain>
    </source>
</reference>
<accession>A0A2L1GNM6</accession>
<dbReference type="Gene3D" id="3.20.20.10">
    <property type="entry name" value="Alanine racemase"/>
    <property type="match status" value="1"/>
</dbReference>
<evidence type="ECO:0000256" key="1">
    <source>
        <dbReference type="ARBA" id="ARBA00022898"/>
    </source>
</evidence>